<comment type="similarity">
    <text evidence="1">Belongs to the polyphosphate kinase 2 (PPK2) family. Class I subfamily.</text>
</comment>
<dbReference type="KEGG" id="sphj:BSL82_01905"/>
<evidence type="ECO:0000256" key="3">
    <source>
        <dbReference type="ARBA" id="ARBA00022777"/>
    </source>
</evidence>
<dbReference type="Proteomes" id="UP000182063">
    <property type="component" value="Chromosome"/>
</dbReference>
<feature type="domain" description="Polyphosphate kinase-2-related" evidence="4">
    <location>
        <begin position="15"/>
        <end position="236"/>
    </location>
</feature>
<dbReference type="InterPro" id="IPR027417">
    <property type="entry name" value="P-loop_NTPase"/>
</dbReference>
<proteinExistence type="inferred from homology"/>
<organism evidence="5 6">
    <name type="scientific">Tardibacter chloracetimidivorans</name>
    <dbReference type="NCBI Taxonomy" id="1921510"/>
    <lineage>
        <taxon>Bacteria</taxon>
        <taxon>Pseudomonadati</taxon>
        <taxon>Pseudomonadota</taxon>
        <taxon>Alphaproteobacteria</taxon>
        <taxon>Sphingomonadales</taxon>
        <taxon>Sphingomonadaceae</taxon>
        <taxon>Tardibacter</taxon>
    </lineage>
</organism>
<keyword evidence="2" id="KW-0808">Transferase</keyword>
<dbReference type="RefSeq" id="WP_072595784.1">
    <property type="nucleotide sequence ID" value="NZ_CP018221.1"/>
</dbReference>
<sequence length="263" mass="30978">MTIDLKDYERGEHIDPDKYEKKLAKLQKRLGRIQVSHILHKRRAIMVLEGWDAAGKGGIIRRATAQMDPRYFEVWPTSAPTPEEKDRHYLWRFWTRLPANGDINIFDRSWYGRVLVERVEGFCSEAEWRRAYDEINAFEAEQVDDNTTIVKLFIHVTQEEQDRRFAERLEDPWKRWKTGLEDYRNRARRAEYLDAIQEMLARTNSHWAPWTVIDGNNQKAARIAALESIAEQLEARVPMMPPACDPELWRAAEDALGRKLNAD</sequence>
<dbReference type="EMBL" id="CP018221">
    <property type="protein sequence ID" value="API58208.1"/>
    <property type="molecule type" value="Genomic_DNA"/>
</dbReference>
<reference evidence="6" key="1">
    <citation type="submission" date="2016-11" db="EMBL/GenBank/DDBJ databases">
        <title>Complete Genome Sequence of alachlor-degrading Sphingomonas sp. strain JJ-A5.</title>
        <authorList>
            <person name="Lee H."/>
            <person name="Ka J.-O."/>
        </authorList>
    </citation>
    <scope>NUCLEOTIDE SEQUENCE [LARGE SCALE GENOMIC DNA]</scope>
    <source>
        <strain evidence="6">JJ-A5</strain>
    </source>
</reference>
<evidence type="ECO:0000313" key="5">
    <source>
        <dbReference type="EMBL" id="API58208.1"/>
    </source>
</evidence>
<dbReference type="STRING" id="1921510.BSL82_01905"/>
<keyword evidence="3 5" id="KW-0418">Kinase</keyword>
<dbReference type="Pfam" id="PF03976">
    <property type="entry name" value="PPK2"/>
    <property type="match status" value="1"/>
</dbReference>
<dbReference type="InterPro" id="IPR016898">
    <property type="entry name" value="Polyphosphate_phosphotransfera"/>
</dbReference>
<evidence type="ECO:0000256" key="1">
    <source>
        <dbReference type="ARBA" id="ARBA00009924"/>
    </source>
</evidence>
<dbReference type="OrthoDB" id="9775224at2"/>
<evidence type="ECO:0000313" key="6">
    <source>
        <dbReference type="Proteomes" id="UP000182063"/>
    </source>
</evidence>
<gene>
    <name evidence="5" type="ORF">BSL82_01905</name>
</gene>
<dbReference type="PANTHER" id="PTHR34383:SF3">
    <property type="entry name" value="POLYPHOSPHATE:AMP PHOSPHOTRANSFERASE"/>
    <property type="match status" value="1"/>
</dbReference>
<protein>
    <submittedName>
        <fullName evidence="5">Polyphosphate kinase</fullName>
    </submittedName>
</protein>
<evidence type="ECO:0000259" key="4">
    <source>
        <dbReference type="Pfam" id="PF03976"/>
    </source>
</evidence>
<dbReference type="PANTHER" id="PTHR34383">
    <property type="entry name" value="POLYPHOSPHATE:AMP PHOSPHOTRANSFERASE-RELATED"/>
    <property type="match status" value="1"/>
</dbReference>
<dbReference type="Gene3D" id="3.40.50.300">
    <property type="entry name" value="P-loop containing nucleotide triphosphate hydrolases"/>
    <property type="match status" value="1"/>
</dbReference>
<name>A0A1L3ZRF4_9SPHN</name>
<accession>A0A1L3ZRF4</accession>
<dbReference type="PIRSF" id="PIRSF028756">
    <property type="entry name" value="PPK2_prd"/>
    <property type="match status" value="1"/>
</dbReference>
<evidence type="ECO:0000256" key="2">
    <source>
        <dbReference type="ARBA" id="ARBA00022679"/>
    </source>
</evidence>
<dbReference type="GO" id="GO:0008976">
    <property type="term" value="F:polyphosphate kinase activity"/>
    <property type="evidence" value="ECO:0007669"/>
    <property type="project" value="InterPro"/>
</dbReference>
<dbReference type="InterPro" id="IPR022488">
    <property type="entry name" value="PPK2-related"/>
</dbReference>
<dbReference type="AlphaFoldDB" id="A0A1L3ZRF4"/>
<keyword evidence="6" id="KW-1185">Reference proteome</keyword>
<dbReference type="SUPFAM" id="SSF52540">
    <property type="entry name" value="P-loop containing nucleoside triphosphate hydrolases"/>
    <property type="match status" value="1"/>
</dbReference>